<dbReference type="InterPro" id="IPR050687">
    <property type="entry name" value="Dynein_IC"/>
</dbReference>
<evidence type="ECO:0000256" key="7">
    <source>
        <dbReference type="ARBA" id="ARBA00023212"/>
    </source>
</evidence>
<name>F4NTT8_BATDJ</name>
<dbReference type="GO" id="GO:0120293">
    <property type="term" value="C:dynein axonemal particle"/>
    <property type="evidence" value="ECO:0007669"/>
    <property type="project" value="UniProtKB-SubCell"/>
</dbReference>
<keyword evidence="7" id="KW-0206">Cytoskeleton</keyword>
<dbReference type="InterPro" id="IPR001680">
    <property type="entry name" value="WD40_rpt"/>
</dbReference>
<feature type="compositionally biased region" description="Basic and acidic residues" evidence="13">
    <location>
        <begin position="457"/>
        <end position="476"/>
    </location>
</feature>
<keyword evidence="15" id="KW-1185">Reference proteome</keyword>
<keyword evidence="5" id="KW-0282">Flagellum</keyword>
<keyword evidence="8" id="KW-0966">Cell projection</keyword>
<dbReference type="PANTHER" id="PTHR12442">
    <property type="entry name" value="DYNEIN INTERMEDIATE CHAIN"/>
    <property type="match status" value="1"/>
</dbReference>
<evidence type="ECO:0000256" key="6">
    <source>
        <dbReference type="ARBA" id="ARBA00023069"/>
    </source>
</evidence>
<dbReference type="PROSITE" id="PS50082">
    <property type="entry name" value="WD_REPEATS_2"/>
    <property type="match status" value="2"/>
</dbReference>
<feature type="region of interest" description="Disordered" evidence="13">
    <location>
        <begin position="453"/>
        <end position="481"/>
    </location>
</feature>
<feature type="repeat" description="WD" evidence="12">
    <location>
        <begin position="689"/>
        <end position="731"/>
    </location>
</feature>
<evidence type="ECO:0000256" key="2">
    <source>
        <dbReference type="ARBA" id="ARBA00022490"/>
    </source>
</evidence>
<feature type="compositionally biased region" description="Polar residues" evidence="13">
    <location>
        <begin position="29"/>
        <end position="55"/>
    </location>
</feature>
<evidence type="ECO:0000256" key="9">
    <source>
        <dbReference type="ARBA" id="ARBA00024190"/>
    </source>
</evidence>
<dbReference type="GO" id="GO:0045503">
    <property type="term" value="F:dynein light chain binding"/>
    <property type="evidence" value="ECO:0000318"/>
    <property type="project" value="GO_Central"/>
</dbReference>
<dbReference type="Gene3D" id="2.130.10.10">
    <property type="entry name" value="YVTN repeat-like/Quinoprotein amine dehydrogenase"/>
    <property type="match status" value="1"/>
</dbReference>
<evidence type="ECO:0000256" key="13">
    <source>
        <dbReference type="SAM" id="MobiDB-lite"/>
    </source>
</evidence>
<evidence type="ECO:0000313" key="14">
    <source>
        <dbReference type="EMBL" id="EGF83957.1"/>
    </source>
</evidence>
<dbReference type="EMBL" id="GL882879">
    <property type="protein sequence ID" value="EGF83957.1"/>
    <property type="molecule type" value="Genomic_DNA"/>
</dbReference>
<dbReference type="HOGENOM" id="CLU_015820_0_0_1"/>
<dbReference type="RefSeq" id="XP_006676290.1">
    <property type="nucleotide sequence ID" value="XM_006676227.1"/>
</dbReference>
<organism evidence="14 15">
    <name type="scientific">Batrachochytrium dendrobatidis (strain JAM81 / FGSC 10211)</name>
    <name type="common">Frog chytrid fungus</name>
    <dbReference type="NCBI Taxonomy" id="684364"/>
    <lineage>
        <taxon>Eukaryota</taxon>
        <taxon>Fungi</taxon>
        <taxon>Fungi incertae sedis</taxon>
        <taxon>Chytridiomycota</taxon>
        <taxon>Chytridiomycota incertae sedis</taxon>
        <taxon>Chytridiomycetes</taxon>
        <taxon>Rhizophydiales</taxon>
        <taxon>Rhizophydiales incertae sedis</taxon>
        <taxon>Batrachochytrium</taxon>
    </lineage>
</organism>
<keyword evidence="3 12" id="KW-0853">WD repeat</keyword>
<comment type="subcellular location">
    <subcellularLocation>
        <location evidence="1">Cytoplasm</location>
        <location evidence="1">Cytoskeleton</location>
        <location evidence="1">Flagellum axoneme</location>
    </subcellularLocation>
    <subcellularLocation>
        <location evidence="9">Dynein axonemal particle</location>
    </subcellularLocation>
</comment>
<sequence>MDAGNKSHTKLGKSSNTYSSSHNQRSSSRIQEGQRSKNALNSSAVYGTSSRQNIRASHAVLDKRGAASSRDGPIVTIKDDDGNDVTPLSLMGKKPHHKDVGGVSTNDMSISNMIKETVSDVLNHLEQLTTSSWNSSAIGKSGASFVYTSHMASGSESIQEDRDDESSSATSADSGEESHLQTGAGFGVKSSSNMLTGLSMQPRLQAEINPNKLVHVNLTETDTIMLLDVPSICVFSESTDEVTAIKASNAKYKELLVSRVNNDNFVERGMQTFNNAHKSKDIQATAQRQINAEVMVNQWEIYDAYNEESNHMVSTGGDGNKDTETEKLVVDYFMEQPVPLKNSHALIGASITSFGSQSIRKSESTFASLSHSAVGMNASNANNQVQLELAQAKQIAEKEIALNLKSDRLAYNLALMEQAVVGNNYEKKLLQYRNVPDAEMIEQKRVQEIMRSLEQTNEEHNLDNYDREGKEGHETADADSTNSQIPTLQLLWSYRCELTRGRSVMYMAWNRQNEDIIAVAYGEAKISSDAMPERIYSSSSAVTSIDFSRMNPSLLAAGFFDGRVAIYDVRRKDNCPVLDDSDMNGKHHDPVWELKWVERERVIGDEHSRGEALVSVSTDGRVTQWIIRKGLEFTDLMTLKRLSKEKSAPAATGATTLTGNEKSNSFIARQTGGLCFDFNPKDNTWWELRMGHNGPVVKVKWSPFLSGAFLSCSFDWTVRLWSQDSDKEVFKFQSGKDSVTDIAWSPHSSTCFGSVSSDGRLEIWDLEFSVLDPIINHYVLDRQLTSVVFASQSPTILTGDDYGTVTVYKICRNGNGGTGDEIASTTGIMDLRAGLNPYDETVVAWKSQESNTLLKIMAEKNSAGIAASGGPLVLPSSV</sequence>
<dbReference type="FunFam" id="2.130.10.10:FF:001248">
    <property type="entry name" value="WD repeat domain 78"/>
    <property type="match status" value="1"/>
</dbReference>
<proteinExistence type="predicted"/>
<accession>F4NTT8</accession>
<dbReference type="OrthoDB" id="366230at2759"/>
<evidence type="ECO:0000313" key="15">
    <source>
        <dbReference type="Proteomes" id="UP000007241"/>
    </source>
</evidence>
<dbReference type="Pfam" id="PF00400">
    <property type="entry name" value="WD40"/>
    <property type="match status" value="2"/>
</dbReference>
<dbReference type="GO" id="GO:0003341">
    <property type="term" value="P:cilium movement"/>
    <property type="evidence" value="ECO:0000318"/>
    <property type="project" value="GO_Central"/>
</dbReference>
<evidence type="ECO:0000256" key="11">
    <source>
        <dbReference type="ARBA" id="ARBA00041557"/>
    </source>
</evidence>
<dbReference type="InterPro" id="IPR015943">
    <property type="entry name" value="WD40/YVTN_repeat-like_dom_sf"/>
</dbReference>
<evidence type="ECO:0000256" key="8">
    <source>
        <dbReference type="ARBA" id="ARBA00023273"/>
    </source>
</evidence>
<dbReference type="SUPFAM" id="SSF50978">
    <property type="entry name" value="WD40 repeat-like"/>
    <property type="match status" value="1"/>
</dbReference>
<evidence type="ECO:0000256" key="10">
    <source>
        <dbReference type="ARBA" id="ARBA00040002"/>
    </source>
</evidence>
<reference evidence="14 15" key="1">
    <citation type="submission" date="2009-12" db="EMBL/GenBank/DDBJ databases">
        <title>The draft genome of Batrachochytrium dendrobatidis.</title>
        <authorList>
            <consortium name="US DOE Joint Genome Institute (JGI-PGF)"/>
            <person name="Kuo A."/>
            <person name="Salamov A."/>
            <person name="Schmutz J."/>
            <person name="Lucas S."/>
            <person name="Pitluck S."/>
            <person name="Rosenblum E."/>
            <person name="Stajich J."/>
            <person name="Eisen M."/>
            <person name="Grigoriev I.V."/>
        </authorList>
    </citation>
    <scope>NUCLEOTIDE SEQUENCE [LARGE SCALE GENOMIC DNA]</scope>
    <source>
        <strain evidence="15">JAM81 / FGSC 10211</strain>
    </source>
</reference>
<evidence type="ECO:0000256" key="5">
    <source>
        <dbReference type="ARBA" id="ARBA00022846"/>
    </source>
</evidence>
<evidence type="ECO:0000256" key="1">
    <source>
        <dbReference type="ARBA" id="ARBA00004611"/>
    </source>
</evidence>
<keyword evidence="6" id="KW-0969">Cilium</keyword>
<protein>
    <recommendedName>
        <fullName evidence="10">Dynein axonemal intermediate chain 4</fullName>
    </recommendedName>
    <alternativeName>
        <fullName evidence="11">WD repeat-containing protein 78</fullName>
    </alternativeName>
</protein>
<dbReference type="Proteomes" id="UP000007241">
    <property type="component" value="Unassembled WGS sequence"/>
</dbReference>
<evidence type="ECO:0000256" key="12">
    <source>
        <dbReference type="PROSITE-ProRule" id="PRU00221"/>
    </source>
</evidence>
<dbReference type="OMA" id="SEGHIMF"/>
<feature type="region of interest" description="Disordered" evidence="13">
    <location>
        <begin position="1"/>
        <end position="80"/>
    </location>
</feature>
<dbReference type="SMART" id="SM00320">
    <property type="entry name" value="WD40"/>
    <property type="match status" value="4"/>
</dbReference>
<dbReference type="InterPro" id="IPR036322">
    <property type="entry name" value="WD40_repeat_dom_sf"/>
</dbReference>
<keyword evidence="4" id="KW-0677">Repeat</keyword>
<dbReference type="GO" id="GO:0005858">
    <property type="term" value="C:axonemal dynein complex"/>
    <property type="evidence" value="ECO:0000318"/>
    <property type="project" value="GO_Central"/>
</dbReference>
<dbReference type="PANTHER" id="PTHR12442:SF12">
    <property type="entry name" value="DYNEIN AXONEMAL INTERMEDIATE CHAIN 4"/>
    <property type="match status" value="1"/>
</dbReference>
<dbReference type="GO" id="GO:0045504">
    <property type="term" value="F:dynein heavy chain binding"/>
    <property type="evidence" value="ECO:0000318"/>
    <property type="project" value="GO_Central"/>
</dbReference>
<dbReference type="AlphaFoldDB" id="F4NTT8"/>
<evidence type="ECO:0000256" key="4">
    <source>
        <dbReference type="ARBA" id="ARBA00022737"/>
    </source>
</evidence>
<dbReference type="InParanoid" id="F4NTT8"/>
<keyword evidence="2" id="KW-0963">Cytoplasm</keyword>
<dbReference type="GeneID" id="18242092"/>
<feature type="region of interest" description="Disordered" evidence="13">
    <location>
        <begin position="152"/>
        <end position="187"/>
    </location>
</feature>
<dbReference type="STRING" id="684364.F4NTT8"/>
<feature type="compositionally biased region" description="Low complexity" evidence="13">
    <location>
        <begin position="14"/>
        <end position="28"/>
    </location>
</feature>
<gene>
    <name evidence="14" type="ORF">BATDEDRAFT_85514</name>
</gene>
<feature type="repeat" description="WD" evidence="12">
    <location>
        <begin position="732"/>
        <end position="767"/>
    </location>
</feature>
<evidence type="ECO:0000256" key="3">
    <source>
        <dbReference type="ARBA" id="ARBA00022574"/>
    </source>
</evidence>